<dbReference type="OrthoDB" id="9787658at2"/>
<reference evidence="3" key="1">
    <citation type="submission" date="2015-06" db="EMBL/GenBank/DDBJ databases">
        <authorList>
            <person name="Lim Y.L."/>
            <person name="Ee R."/>
            <person name="Yong D."/>
            <person name="How K.Y."/>
            <person name="Yin W.F."/>
            <person name="Chan K.G."/>
        </authorList>
    </citation>
    <scope>NUCLEOTIDE SEQUENCE [LARGE SCALE GENOMIC DNA]</scope>
    <source>
        <strain evidence="3">DSM 25325</strain>
    </source>
</reference>
<gene>
    <name evidence="2" type="ORF">ABW99_06385</name>
</gene>
<dbReference type="InterPro" id="IPR029069">
    <property type="entry name" value="HotDog_dom_sf"/>
</dbReference>
<sequence>MTHDATAGGARYAVRDVVRSDHGAIPGHFPEQPVVPAVVILERVMSALAAWNAGARVVHIDHAKFMHVLRPDQAFTITLAREDDAHLRFECTDDDGTRVAAGKCIVQGLAL</sequence>
<evidence type="ECO:0000313" key="2">
    <source>
        <dbReference type="EMBL" id="AKJ67901.1"/>
    </source>
</evidence>
<dbReference type="PIRSF" id="PIRSF030962">
    <property type="entry name" value="Dehydrase_ECs4332_prd"/>
    <property type="match status" value="1"/>
</dbReference>
<proteinExistence type="predicted"/>
<protein>
    <recommendedName>
        <fullName evidence="1">ApeI dehydratase-like domain-containing protein</fullName>
    </recommendedName>
</protein>
<organism evidence="2 3">
    <name type="scientific">Pandoraea thiooxydans</name>
    <dbReference type="NCBI Taxonomy" id="445709"/>
    <lineage>
        <taxon>Bacteria</taxon>
        <taxon>Pseudomonadati</taxon>
        <taxon>Pseudomonadota</taxon>
        <taxon>Betaproteobacteria</taxon>
        <taxon>Burkholderiales</taxon>
        <taxon>Burkholderiaceae</taxon>
        <taxon>Pandoraea</taxon>
    </lineage>
</organism>
<dbReference type="Pfam" id="PF22818">
    <property type="entry name" value="ApeI-like"/>
    <property type="match status" value="1"/>
</dbReference>
<dbReference type="RefSeq" id="WP_047213712.1">
    <property type="nucleotide sequence ID" value="NZ_CP011568.3"/>
</dbReference>
<dbReference type="InterPro" id="IPR054545">
    <property type="entry name" value="ApeI-like"/>
</dbReference>
<keyword evidence="3" id="KW-1185">Reference proteome</keyword>
<dbReference type="STRING" id="445709.ABW99_06385"/>
<dbReference type="SUPFAM" id="SSF54637">
    <property type="entry name" value="Thioesterase/thiol ester dehydrase-isomerase"/>
    <property type="match status" value="1"/>
</dbReference>
<evidence type="ECO:0000259" key="1">
    <source>
        <dbReference type="Pfam" id="PF22818"/>
    </source>
</evidence>
<dbReference type="InterPro" id="IPR016962">
    <property type="entry name" value="Dehydrase_ECs4332_prd"/>
</dbReference>
<name>A0A0G3ETA9_9BURK</name>
<accession>A0A0G3ETA9</accession>
<feature type="domain" description="ApeI dehydratase-like" evidence="1">
    <location>
        <begin position="15"/>
        <end position="103"/>
    </location>
</feature>
<dbReference type="Gene3D" id="3.10.129.10">
    <property type="entry name" value="Hotdog Thioesterase"/>
    <property type="match status" value="1"/>
</dbReference>
<dbReference type="AlphaFoldDB" id="A0A0G3ETA9"/>
<dbReference type="EMBL" id="CP011568">
    <property type="protein sequence ID" value="AKJ67901.1"/>
    <property type="molecule type" value="Genomic_DNA"/>
</dbReference>
<dbReference type="PATRIC" id="fig|445709.3.peg.1370"/>
<dbReference type="KEGG" id="ptx:ABW99_06385"/>
<evidence type="ECO:0000313" key="3">
    <source>
        <dbReference type="Proteomes" id="UP000036700"/>
    </source>
</evidence>
<dbReference type="Proteomes" id="UP000036700">
    <property type="component" value="Chromosome"/>
</dbReference>